<dbReference type="InterPro" id="IPR008928">
    <property type="entry name" value="6-hairpin_glycosidase_sf"/>
</dbReference>
<dbReference type="PANTHER" id="PTHR33886:SF8">
    <property type="entry name" value="UNSATURATED RHAMNOGALACTURONAN HYDROLASE (EUROFUNG)"/>
    <property type="match status" value="1"/>
</dbReference>
<sequence length="370" mass="42220">MQVQTQLSWSERIAETIIQQCDGNGYHAFPSERWAYVQGMTLMAMAQTGKQYGKDEYIAFMKRHMDMYVQQDGSIATYSLEEYNLDQINQGKNLFGLMDTTGDQRYTEAAHLLAAQLAGQPRTSEGGFWHKKIYPFQMWLDGLYMSSPFLAQYAKQFNRPELWDEVAHQILLIERKTRDPRTGLLYHGWDESKEQVWADSLTGCSAHFWSRAMGWYAMAIVDSVEHFPVHHPKRGTIIGIFERMCNALVRVQEQESGLWFQVLDQGFRKGNYLEASGSSMFVYALAKGVRLRYLEPHFREAADKGWNGLTSRLVEETADGVKLNGICHGAGLSLDRDGSYSYYVTEAIVSDSFMGMAPLLLAALEMERLS</sequence>
<dbReference type="GO" id="GO:0005975">
    <property type="term" value="P:carbohydrate metabolic process"/>
    <property type="evidence" value="ECO:0007669"/>
    <property type="project" value="InterPro"/>
</dbReference>
<dbReference type="RefSeq" id="WP_062836685.1">
    <property type="nucleotide sequence ID" value="NZ_BCNV01000005.1"/>
</dbReference>
<protein>
    <submittedName>
        <fullName evidence="2">Glycoside hydrolase</fullName>
    </submittedName>
</protein>
<dbReference type="InterPro" id="IPR012341">
    <property type="entry name" value="6hp_glycosidase-like_sf"/>
</dbReference>
<evidence type="ECO:0000313" key="2">
    <source>
        <dbReference type="EMBL" id="GAS84252.1"/>
    </source>
</evidence>
<dbReference type="SUPFAM" id="SSF48208">
    <property type="entry name" value="Six-hairpin glycosidases"/>
    <property type="match status" value="1"/>
</dbReference>
<dbReference type="Proteomes" id="UP000069697">
    <property type="component" value="Unassembled WGS sequence"/>
</dbReference>
<keyword evidence="1 2" id="KW-0378">Hydrolase</keyword>
<dbReference type="GO" id="GO:0016787">
    <property type="term" value="F:hydrolase activity"/>
    <property type="evidence" value="ECO:0007669"/>
    <property type="project" value="UniProtKB-KW"/>
</dbReference>
<gene>
    <name evidence="2" type="ORF">PAHA3_4355</name>
</gene>
<dbReference type="Pfam" id="PF07470">
    <property type="entry name" value="Glyco_hydro_88"/>
    <property type="match status" value="1"/>
</dbReference>
<dbReference type="EMBL" id="BCNV01000005">
    <property type="protein sequence ID" value="GAS84252.1"/>
    <property type="molecule type" value="Genomic_DNA"/>
</dbReference>
<comment type="caution">
    <text evidence="2">The sequence shown here is derived from an EMBL/GenBank/DDBJ whole genome shotgun (WGS) entry which is preliminary data.</text>
</comment>
<name>A0A100VQM6_PAEAM</name>
<dbReference type="InterPro" id="IPR010905">
    <property type="entry name" value="Glyco_hydro_88"/>
</dbReference>
<evidence type="ECO:0000256" key="1">
    <source>
        <dbReference type="ARBA" id="ARBA00022801"/>
    </source>
</evidence>
<reference evidence="2 3" key="1">
    <citation type="journal article" date="2016" name="Genome Announc.">
        <title>Draft Genome Sequence of Paenibacillus amylolyticus Heshi-A3, Isolated from Fermented Rice Bran in a Japanese Fermented Seafood Dish.</title>
        <authorList>
            <person name="Akuzawa S."/>
            <person name="Nagaoka J."/>
            <person name="Kanekatsu M."/>
            <person name="Kubota E."/>
            <person name="Ohtake R."/>
            <person name="Suzuki T."/>
            <person name="Kanesaki Y."/>
        </authorList>
    </citation>
    <scope>NUCLEOTIDE SEQUENCE [LARGE SCALE GENOMIC DNA]</scope>
    <source>
        <strain evidence="2 3">Heshi-A3</strain>
    </source>
</reference>
<evidence type="ECO:0000313" key="3">
    <source>
        <dbReference type="Proteomes" id="UP000069697"/>
    </source>
</evidence>
<accession>A0A100VQM6</accession>
<dbReference type="Gene3D" id="1.50.10.10">
    <property type="match status" value="1"/>
</dbReference>
<reference evidence="3" key="2">
    <citation type="submission" date="2016-01" db="EMBL/GenBank/DDBJ databases">
        <title>Draft Genome Sequence of Paenibacillus amylolyticus Heshi-A3 that Was Isolated from Fermented Rice Bran with Aging Salted Mackerel, Which Was Named Heshiko as Traditional Fermented Seafood in Japan.</title>
        <authorList>
            <person name="Akuzawa S."/>
            <person name="Nakagawa J."/>
            <person name="Kanekatsu T."/>
            <person name="Kubota E."/>
            <person name="Ohtake R."/>
            <person name="Suzuki T."/>
            <person name="Kanesaki Y."/>
        </authorList>
    </citation>
    <scope>NUCLEOTIDE SEQUENCE [LARGE SCALE GENOMIC DNA]</scope>
    <source>
        <strain evidence="3">Heshi-A3</strain>
    </source>
</reference>
<dbReference type="PANTHER" id="PTHR33886">
    <property type="entry name" value="UNSATURATED RHAMNOGALACTURONAN HYDROLASE (EUROFUNG)"/>
    <property type="match status" value="1"/>
</dbReference>
<proteinExistence type="predicted"/>
<dbReference type="AlphaFoldDB" id="A0A100VQM6"/>
<organism evidence="2 3">
    <name type="scientific">Paenibacillus amylolyticus</name>
    <dbReference type="NCBI Taxonomy" id="1451"/>
    <lineage>
        <taxon>Bacteria</taxon>
        <taxon>Bacillati</taxon>
        <taxon>Bacillota</taxon>
        <taxon>Bacilli</taxon>
        <taxon>Bacillales</taxon>
        <taxon>Paenibacillaceae</taxon>
        <taxon>Paenibacillus</taxon>
    </lineage>
</organism>
<dbReference type="InterPro" id="IPR052043">
    <property type="entry name" value="PolySaccharide_Degr_Enz"/>
</dbReference>